<comment type="caution">
    <text evidence="3">The sequence shown here is derived from an EMBL/GenBank/DDBJ whole genome shotgun (WGS) entry which is preliminary data.</text>
</comment>
<proteinExistence type="predicted"/>
<feature type="domain" description="Peptidase C1A papain C-terminal" evidence="2">
    <location>
        <begin position="44"/>
        <end position="236"/>
    </location>
</feature>
<protein>
    <recommendedName>
        <fullName evidence="2">Peptidase C1A papain C-terminal domain-containing protein</fullName>
    </recommendedName>
</protein>
<dbReference type="EMBL" id="CAJNYT010002825">
    <property type="protein sequence ID" value="CAF3495333.1"/>
    <property type="molecule type" value="Genomic_DNA"/>
</dbReference>
<dbReference type="InterPro" id="IPR038765">
    <property type="entry name" value="Papain-like_cys_pep_sf"/>
</dbReference>
<dbReference type="SUPFAM" id="SSF54001">
    <property type="entry name" value="Cysteine proteinases"/>
    <property type="match status" value="1"/>
</dbReference>
<dbReference type="Proteomes" id="UP000663872">
    <property type="component" value="Unassembled WGS sequence"/>
</dbReference>
<dbReference type="GO" id="GO:0006508">
    <property type="term" value="P:proteolysis"/>
    <property type="evidence" value="ECO:0007669"/>
    <property type="project" value="InterPro"/>
</dbReference>
<evidence type="ECO:0000256" key="1">
    <source>
        <dbReference type="SAM" id="MobiDB-lite"/>
    </source>
</evidence>
<dbReference type="CDD" id="cd02619">
    <property type="entry name" value="Peptidase_C1"/>
    <property type="match status" value="1"/>
</dbReference>
<dbReference type="Gene3D" id="3.90.70.10">
    <property type="entry name" value="Cysteine proteinases"/>
    <property type="match status" value="1"/>
</dbReference>
<dbReference type="SMART" id="SM00645">
    <property type="entry name" value="Pept_C1"/>
    <property type="match status" value="1"/>
</dbReference>
<dbReference type="AlphaFoldDB" id="A0A818GPJ6"/>
<dbReference type="InterPro" id="IPR025660">
    <property type="entry name" value="Pept_his_AS"/>
</dbReference>
<dbReference type="PROSITE" id="PS00639">
    <property type="entry name" value="THIOL_PROTEASE_HIS"/>
    <property type="match status" value="1"/>
</dbReference>
<feature type="region of interest" description="Disordered" evidence="1">
    <location>
        <begin position="1"/>
        <end position="27"/>
    </location>
</feature>
<dbReference type="InterPro" id="IPR000668">
    <property type="entry name" value="Peptidase_C1A_C"/>
</dbReference>
<accession>A0A818GPJ6</accession>
<dbReference type="Pfam" id="PF00112">
    <property type="entry name" value="Peptidase_C1"/>
    <property type="match status" value="1"/>
</dbReference>
<evidence type="ECO:0000313" key="4">
    <source>
        <dbReference type="Proteomes" id="UP000663872"/>
    </source>
</evidence>
<reference evidence="3" key="1">
    <citation type="submission" date="2021-02" db="EMBL/GenBank/DDBJ databases">
        <authorList>
            <person name="Nowell W R."/>
        </authorList>
    </citation>
    <scope>NUCLEOTIDE SEQUENCE</scope>
</reference>
<gene>
    <name evidence="3" type="ORF">GRG538_LOCUS17251</name>
</gene>
<name>A0A818GPJ6_9BILA</name>
<dbReference type="GO" id="GO:0008234">
    <property type="term" value="F:cysteine-type peptidase activity"/>
    <property type="evidence" value="ECO:0007669"/>
    <property type="project" value="InterPro"/>
</dbReference>
<evidence type="ECO:0000313" key="3">
    <source>
        <dbReference type="EMBL" id="CAF3495333.1"/>
    </source>
</evidence>
<sequence length="463" mass="52373">MNKIQELVNPKTGSRFPIGGCKPSKPSSTLPKFGVSRMISDHELPASVDLRPNMTPVETKTKKDIDVSRLFIYYNARLKDGISETDMSDEGCSITAAIEALKEYGCCKEEIFPYEVKNVNRKPPEYCYKVAKAYHIECGLRVAPNLTEMKACLAQGYPFAFGLTIYTSFSEAETNGRHVPTPNADEPIVSSYGLHAMLAAGYHDEGQYFIVKNSWGALWGDKGYCYIPYDYMSNPKHCFDMYTIKTISGNSPRSDKATRYVSHGTDVSNTNILVNDFPDATDMKLFWNTKNTTTWTSESYHKVAHSSIKQSSEAIITGNSRVLWIDRESEENNRLMKKISIEACTAVEFCERFSSLEQYLQQHSQEASSSSSAFQIICRGYYKNEDKNPLDVLLLLDRYELGHVPVTVFTQDKEGLMNHLRNEAFSKGISAWKDRLHVARYGTDLINRIVSNNKKTSSNHNRN</sequence>
<organism evidence="3 4">
    <name type="scientific">Rotaria socialis</name>
    <dbReference type="NCBI Taxonomy" id="392032"/>
    <lineage>
        <taxon>Eukaryota</taxon>
        <taxon>Metazoa</taxon>
        <taxon>Spiralia</taxon>
        <taxon>Gnathifera</taxon>
        <taxon>Rotifera</taxon>
        <taxon>Eurotatoria</taxon>
        <taxon>Bdelloidea</taxon>
        <taxon>Philodinida</taxon>
        <taxon>Philodinidae</taxon>
        <taxon>Rotaria</taxon>
    </lineage>
</organism>
<evidence type="ECO:0000259" key="2">
    <source>
        <dbReference type="SMART" id="SM00645"/>
    </source>
</evidence>